<accession>A0ABS0Y3J0</accession>
<dbReference type="SUPFAM" id="SSF54913">
    <property type="entry name" value="GlnB-like"/>
    <property type="match status" value="1"/>
</dbReference>
<gene>
    <name evidence="3" type="ORF">JAO75_14425</name>
</gene>
<evidence type="ECO:0000256" key="1">
    <source>
        <dbReference type="ARBA" id="ARBA00015681"/>
    </source>
</evidence>
<organism evidence="3 4">
    <name type="scientific">Microvirga splendida</name>
    <dbReference type="NCBI Taxonomy" id="2795727"/>
    <lineage>
        <taxon>Bacteria</taxon>
        <taxon>Pseudomonadati</taxon>
        <taxon>Pseudomonadota</taxon>
        <taxon>Alphaproteobacteria</taxon>
        <taxon>Hyphomicrobiales</taxon>
        <taxon>Methylobacteriaceae</taxon>
        <taxon>Microvirga</taxon>
    </lineage>
</organism>
<keyword evidence="4" id="KW-1185">Reference proteome</keyword>
<dbReference type="Pfam" id="PF00543">
    <property type="entry name" value="P-II"/>
    <property type="match status" value="1"/>
</dbReference>
<protein>
    <recommendedName>
        <fullName evidence="1">Nitrogen regulatory protein P-II</fullName>
    </recommendedName>
</protein>
<name>A0ABS0Y3J0_9HYPH</name>
<dbReference type="RefSeq" id="WP_036346595.1">
    <property type="nucleotide sequence ID" value="NZ_JAELXT010000014.1"/>
</dbReference>
<reference evidence="4" key="1">
    <citation type="submission" date="2020-12" db="EMBL/GenBank/DDBJ databases">
        <title>Hymenobacter sp.</title>
        <authorList>
            <person name="Kim M.K."/>
        </authorList>
    </citation>
    <scope>NUCLEOTIDE SEQUENCE [LARGE SCALE GENOMIC DNA]</scope>
    <source>
        <strain evidence="4">BT325</strain>
    </source>
</reference>
<evidence type="ECO:0000313" key="3">
    <source>
        <dbReference type="EMBL" id="MBJ6126600.1"/>
    </source>
</evidence>
<comment type="function">
    <text evidence="2">In nitrogen-limiting conditions, when the ratio of Gln to 2-ketoglutarate decreases, P-II is uridylylated to P-II-UMP. P-II-UMP allows the deadenylation of glutamine synthetase (GS), thus activating the enzyme. Conversely, in nitrogen excess P-II is deuridylated and promotes the adenylation of GS. P-II indirectly controls the transcription of the GS gene (glnA). P-II prevents NR-II-catalyzed conversion of NR-I to NR-I-phosphate, the transcriptional activator of glnA. When P-II is uridylylated to P-II-UMP, these events are reversed.</text>
</comment>
<sequence>MQTHPKKRIEIVVEYPALRRLLDRLDRSQVTGYTVIPALAGRGHDGPWSSEGLAGDAGRMMMVICITDPARLDPVLEEVYAVVARHIGIVTISDVQVIRSDHF</sequence>
<comment type="caution">
    <text evidence="3">The sequence shown here is derived from an EMBL/GenBank/DDBJ whole genome shotgun (WGS) entry which is preliminary data.</text>
</comment>
<dbReference type="Proteomes" id="UP000620670">
    <property type="component" value="Unassembled WGS sequence"/>
</dbReference>
<dbReference type="InterPro" id="IPR015867">
    <property type="entry name" value="N-reg_PII/ATP_PRibTrfase_C"/>
</dbReference>
<evidence type="ECO:0000256" key="2">
    <source>
        <dbReference type="ARBA" id="ARBA00025238"/>
    </source>
</evidence>
<dbReference type="Gene3D" id="3.30.70.120">
    <property type="match status" value="1"/>
</dbReference>
<dbReference type="InterPro" id="IPR011322">
    <property type="entry name" value="N-reg_PII-like_a/b"/>
</dbReference>
<proteinExistence type="predicted"/>
<evidence type="ECO:0000313" key="4">
    <source>
        <dbReference type="Proteomes" id="UP000620670"/>
    </source>
</evidence>
<dbReference type="InterPro" id="IPR002187">
    <property type="entry name" value="N-reg_PII"/>
</dbReference>
<dbReference type="EMBL" id="JAELXT010000014">
    <property type="protein sequence ID" value="MBJ6126600.1"/>
    <property type="molecule type" value="Genomic_DNA"/>
</dbReference>